<evidence type="ECO:0000313" key="2">
    <source>
        <dbReference type="Proteomes" id="UP000236721"/>
    </source>
</evidence>
<protein>
    <recommendedName>
        <fullName evidence="3">Lipocalin-like domain-containing protein</fullName>
    </recommendedName>
</protein>
<dbReference type="Proteomes" id="UP000236721">
    <property type="component" value="Unassembled WGS sequence"/>
</dbReference>
<sequence>MKREVFAVLWGLILFGCNPTEEKSLQPLVITESNLVGHWQCNYKLSGIKSRVQVKYHENGSFDGRVFLNYPVTTGKGAVRFELVTGGSWTLTGTRLTETFTLLELDSTNASGHELSEPVAEELRQTKWLVTTVSALYAQEMHLLESDGRQTLCRRIEP</sequence>
<accession>A0A1H5TRS3</accession>
<reference evidence="2" key="1">
    <citation type="submission" date="2016-10" db="EMBL/GenBank/DDBJ databases">
        <authorList>
            <person name="Varghese N."/>
            <person name="Submissions S."/>
        </authorList>
    </citation>
    <scope>NUCLEOTIDE SEQUENCE [LARGE SCALE GENOMIC DNA]</scope>
    <source>
        <strain evidence="2">CGMCC 1.7062</strain>
    </source>
</reference>
<proteinExistence type="predicted"/>
<evidence type="ECO:0008006" key="3">
    <source>
        <dbReference type="Google" id="ProtNLM"/>
    </source>
</evidence>
<gene>
    <name evidence="1" type="ORF">SAMN04488244_102361</name>
</gene>
<name>A0A1H5TRS3_9VIBR</name>
<dbReference type="PROSITE" id="PS51257">
    <property type="entry name" value="PROKAR_LIPOPROTEIN"/>
    <property type="match status" value="1"/>
</dbReference>
<dbReference type="EMBL" id="FNVG01000002">
    <property type="protein sequence ID" value="SEF65466.1"/>
    <property type="molecule type" value="Genomic_DNA"/>
</dbReference>
<dbReference type="AlphaFoldDB" id="A0A1H5TRS3"/>
<dbReference type="OrthoDB" id="5871276at2"/>
<dbReference type="RefSeq" id="WP_146060845.1">
    <property type="nucleotide sequence ID" value="NZ_FNVG01000002.1"/>
</dbReference>
<organism evidence="1 2">
    <name type="scientific">Vibrio hangzhouensis</name>
    <dbReference type="NCBI Taxonomy" id="462991"/>
    <lineage>
        <taxon>Bacteria</taxon>
        <taxon>Pseudomonadati</taxon>
        <taxon>Pseudomonadota</taxon>
        <taxon>Gammaproteobacteria</taxon>
        <taxon>Vibrionales</taxon>
        <taxon>Vibrionaceae</taxon>
        <taxon>Vibrio</taxon>
    </lineage>
</organism>
<evidence type="ECO:0000313" key="1">
    <source>
        <dbReference type="EMBL" id="SEF65466.1"/>
    </source>
</evidence>
<keyword evidence="2" id="KW-1185">Reference proteome</keyword>